<dbReference type="PANTHER" id="PTHR30294:SF38">
    <property type="entry name" value="TRANSPORT PERMEASE PROTEIN"/>
    <property type="match status" value="1"/>
</dbReference>
<dbReference type="PANTHER" id="PTHR30294">
    <property type="entry name" value="MEMBRANE COMPONENT OF ABC TRANSPORTER YHHJ-RELATED"/>
    <property type="match status" value="1"/>
</dbReference>
<proteinExistence type="inferred from homology"/>
<dbReference type="Gene3D" id="3.40.1710.10">
    <property type="entry name" value="abc type-2 transporter like domain"/>
    <property type="match status" value="1"/>
</dbReference>
<comment type="similarity">
    <text evidence="2">Belongs to the ABC-2 integral membrane protein family.</text>
</comment>
<evidence type="ECO:0000256" key="8">
    <source>
        <dbReference type="SAM" id="Phobius"/>
    </source>
</evidence>
<evidence type="ECO:0000313" key="10">
    <source>
        <dbReference type="EMBL" id="MBD8503398.1"/>
    </source>
</evidence>
<protein>
    <submittedName>
        <fullName evidence="10">ABC transporter permease</fullName>
    </submittedName>
</protein>
<keyword evidence="4" id="KW-1003">Cell membrane</keyword>
<dbReference type="EMBL" id="JACYTO010000002">
    <property type="protein sequence ID" value="MBD8503398.1"/>
    <property type="molecule type" value="Genomic_DNA"/>
</dbReference>
<keyword evidence="5 8" id="KW-0812">Transmembrane</keyword>
<comment type="caution">
    <text evidence="10">The sequence shown here is derived from an EMBL/GenBank/DDBJ whole genome shotgun (WGS) entry which is preliminary data.</text>
</comment>
<accession>A0ABR9BAM2</accession>
<evidence type="ECO:0000256" key="4">
    <source>
        <dbReference type="ARBA" id="ARBA00022475"/>
    </source>
</evidence>
<feature type="transmembrane region" description="Helical" evidence="8">
    <location>
        <begin position="332"/>
        <end position="353"/>
    </location>
</feature>
<dbReference type="Proteomes" id="UP000603602">
    <property type="component" value="Unassembled WGS sequence"/>
</dbReference>
<dbReference type="PROSITE" id="PS51012">
    <property type="entry name" value="ABC_TM2"/>
    <property type="match status" value="1"/>
</dbReference>
<organism evidence="10 11">
    <name type="scientific">Thauera sedimentorum</name>
    <dbReference type="NCBI Taxonomy" id="2767595"/>
    <lineage>
        <taxon>Bacteria</taxon>
        <taxon>Pseudomonadati</taxon>
        <taxon>Pseudomonadota</taxon>
        <taxon>Betaproteobacteria</taxon>
        <taxon>Rhodocyclales</taxon>
        <taxon>Zoogloeaceae</taxon>
        <taxon>Thauera</taxon>
    </lineage>
</organism>
<sequence length="415" mass="44043">MAMAHRLLVRLAALWQKETLALLRDRHGLAALFLMPMIFILVMSLALRDAFDAGAATDLGYAIVDLDDSPTSRQYAERLRRLLTFRDSGTLADEAAARQALRSGEIGFALVLPAGFAAAQPDGAQARGTERPALRLLVDPVVPQALQTAFRLHAEAELGRFQAELLMHRLGRALMIPELQSLDPAAHALPVAVIAAAGRGGEDRAMPSSVQQSVPAWLIFSMFFVVIPLSAVFIAERQHGTLQRLASQQVPFGLILAGKLLPFFVVNQIQAVLMVLVGRHLVPLAGGEALVLPAGAAAWAALWLISAAASLAAVGWALLIASLARTTEQATVIGGVGNILMGAIGGIMVPAFFMPDFMQQLAQLSPMAWALEGFHRVLLQHGGLGDVLGPAAALLGFALAALGVAVLMNLRSRSR</sequence>
<evidence type="ECO:0000256" key="7">
    <source>
        <dbReference type="ARBA" id="ARBA00023136"/>
    </source>
</evidence>
<feature type="transmembrane region" description="Helical" evidence="8">
    <location>
        <begin position="256"/>
        <end position="277"/>
    </location>
</feature>
<name>A0ABR9BAM2_9RHOO</name>
<comment type="subcellular location">
    <subcellularLocation>
        <location evidence="1">Cell membrane</location>
        <topology evidence="1">Multi-pass membrane protein</topology>
    </subcellularLocation>
</comment>
<dbReference type="InterPro" id="IPR047817">
    <property type="entry name" value="ABC2_TM_bact-type"/>
</dbReference>
<evidence type="ECO:0000313" key="11">
    <source>
        <dbReference type="Proteomes" id="UP000603602"/>
    </source>
</evidence>
<evidence type="ECO:0000256" key="2">
    <source>
        <dbReference type="ARBA" id="ARBA00007783"/>
    </source>
</evidence>
<evidence type="ECO:0000256" key="5">
    <source>
        <dbReference type="ARBA" id="ARBA00022692"/>
    </source>
</evidence>
<feature type="transmembrane region" description="Helical" evidence="8">
    <location>
        <begin position="387"/>
        <end position="410"/>
    </location>
</feature>
<evidence type="ECO:0000259" key="9">
    <source>
        <dbReference type="PROSITE" id="PS51012"/>
    </source>
</evidence>
<gene>
    <name evidence="10" type="ORF">IFO67_10940</name>
</gene>
<feature type="transmembrane region" description="Helical" evidence="8">
    <location>
        <begin position="214"/>
        <end position="235"/>
    </location>
</feature>
<feature type="transmembrane region" description="Helical" evidence="8">
    <location>
        <begin position="29"/>
        <end position="47"/>
    </location>
</feature>
<dbReference type="Pfam" id="PF12698">
    <property type="entry name" value="ABC2_membrane_3"/>
    <property type="match status" value="1"/>
</dbReference>
<feature type="transmembrane region" description="Helical" evidence="8">
    <location>
        <begin position="297"/>
        <end position="320"/>
    </location>
</feature>
<evidence type="ECO:0000256" key="1">
    <source>
        <dbReference type="ARBA" id="ARBA00004651"/>
    </source>
</evidence>
<keyword evidence="3" id="KW-0813">Transport</keyword>
<dbReference type="InterPro" id="IPR051449">
    <property type="entry name" value="ABC-2_transporter_component"/>
</dbReference>
<evidence type="ECO:0000256" key="6">
    <source>
        <dbReference type="ARBA" id="ARBA00022989"/>
    </source>
</evidence>
<evidence type="ECO:0000256" key="3">
    <source>
        <dbReference type="ARBA" id="ARBA00022448"/>
    </source>
</evidence>
<keyword evidence="7 8" id="KW-0472">Membrane</keyword>
<reference evidence="11" key="1">
    <citation type="submission" date="2023-07" db="EMBL/GenBank/DDBJ databases">
        <title>Thauera sp. CAU 1555 isolated from sand of Yaerae Beach.</title>
        <authorList>
            <person name="Kim W."/>
        </authorList>
    </citation>
    <scope>NUCLEOTIDE SEQUENCE [LARGE SCALE GENOMIC DNA]</scope>
    <source>
        <strain evidence="11">CAU 1555</strain>
    </source>
</reference>
<keyword evidence="11" id="KW-1185">Reference proteome</keyword>
<dbReference type="InterPro" id="IPR013525">
    <property type="entry name" value="ABC2_TM"/>
</dbReference>
<feature type="domain" description="ABC transmembrane type-2" evidence="9">
    <location>
        <begin position="175"/>
        <end position="412"/>
    </location>
</feature>
<keyword evidence="6 8" id="KW-1133">Transmembrane helix</keyword>